<dbReference type="AlphaFoldDB" id="A0A5C6NRD8"/>
<comment type="caution">
    <text evidence="2">The sequence shown here is derived from an EMBL/GenBank/DDBJ whole genome shotgun (WGS) entry which is preliminary data.</text>
</comment>
<feature type="region of interest" description="Disordered" evidence="1">
    <location>
        <begin position="1"/>
        <end position="27"/>
    </location>
</feature>
<evidence type="ECO:0000313" key="3">
    <source>
        <dbReference type="Proteomes" id="UP000324091"/>
    </source>
</evidence>
<gene>
    <name evidence="2" type="ORF">D4764_19G0009480</name>
</gene>
<feature type="compositionally biased region" description="Polar residues" evidence="1">
    <location>
        <begin position="7"/>
        <end position="19"/>
    </location>
</feature>
<reference evidence="2 3" key="1">
    <citation type="submission" date="2019-04" db="EMBL/GenBank/DDBJ databases">
        <title>Chromosome genome assembly for Takifugu flavidus.</title>
        <authorList>
            <person name="Xiao S."/>
        </authorList>
    </citation>
    <scope>NUCLEOTIDE SEQUENCE [LARGE SCALE GENOMIC DNA]</scope>
    <source>
        <strain evidence="2">HTHZ2018</strain>
        <tissue evidence="2">Muscle</tissue>
    </source>
</reference>
<feature type="compositionally biased region" description="Basic residues" evidence="1">
    <location>
        <begin position="104"/>
        <end position="117"/>
    </location>
</feature>
<evidence type="ECO:0000313" key="2">
    <source>
        <dbReference type="EMBL" id="TWW69149.1"/>
    </source>
</evidence>
<dbReference type="EMBL" id="RHFK02000011">
    <property type="protein sequence ID" value="TWW69149.1"/>
    <property type="molecule type" value="Genomic_DNA"/>
</dbReference>
<feature type="region of interest" description="Disordered" evidence="1">
    <location>
        <begin position="46"/>
        <end position="117"/>
    </location>
</feature>
<sequence>MPAEPSRTGTDASRHQPSCSRIGGFQDLGRKRPIWVRRCRVPRDPEFLQSEGGSVAPSHDGAAGGDAFFILRREGGQREGEGEREGEREERERRDEGGREGGRGRARTHTSHYQLKHRRQQLSLRLCAAVSERKLCAPGGGALRGGRGCRHGPVRIRRRQRSERARTRRSGSVGRGCAEWRTAVRTQPEPCAGTHAGEYAVPKTRWAHSSSAFRRGDPDTHGGELDRSGGLWNGERLGKGLWIQMSPPTYSVLAGVRQRVTDRRVEPVADLYCEDSNWPRLSSAWANE</sequence>
<evidence type="ECO:0000256" key="1">
    <source>
        <dbReference type="SAM" id="MobiDB-lite"/>
    </source>
</evidence>
<protein>
    <submittedName>
        <fullName evidence="2">Uncharacterized protein</fullName>
    </submittedName>
</protein>
<name>A0A5C6NRD8_9TELE</name>
<keyword evidence="3" id="KW-1185">Reference proteome</keyword>
<organism evidence="2 3">
    <name type="scientific">Takifugu flavidus</name>
    <name type="common">sansaifugu</name>
    <dbReference type="NCBI Taxonomy" id="433684"/>
    <lineage>
        <taxon>Eukaryota</taxon>
        <taxon>Metazoa</taxon>
        <taxon>Chordata</taxon>
        <taxon>Craniata</taxon>
        <taxon>Vertebrata</taxon>
        <taxon>Euteleostomi</taxon>
        <taxon>Actinopterygii</taxon>
        <taxon>Neopterygii</taxon>
        <taxon>Teleostei</taxon>
        <taxon>Neoteleostei</taxon>
        <taxon>Acanthomorphata</taxon>
        <taxon>Eupercaria</taxon>
        <taxon>Tetraodontiformes</taxon>
        <taxon>Tetradontoidea</taxon>
        <taxon>Tetraodontidae</taxon>
        <taxon>Takifugu</taxon>
    </lineage>
</organism>
<feature type="compositionally biased region" description="Basic and acidic residues" evidence="1">
    <location>
        <begin position="71"/>
        <end position="103"/>
    </location>
</feature>
<accession>A0A5C6NRD8</accession>
<proteinExistence type="predicted"/>
<dbReference type="Proteomes" id="UP000324091">
    <property type="component" value="Chromosome 19"/>
</dbReference>